<name>A0A5N6YD63_9EURO</name>
<organism evidence="1">
    <name type="scientific">Aspergillus arachidicola</name>
    <dbReference type="NCBI Taxonomy" id="656916"/>
    <lineage>
        <taxon>Eukaryota</taxon>
        <taxon>Fungi</taxon>
        <taxon>Dikarya</taxon>
        <taxon>Ascomycota</taxon>
        <taxon>Pezizomycotina</taxon>
        <taxon>Eurotiomycetes</taxon>
        <taxon>Eurotiomycetidae</taxon>
        <taxon>Eurotiales</taxon>
        <taxon>Aspergillaceae</taxon>
        <taxon>Aspergillus</taxon>
        <taxon>Aspergillus subgen. Circumdati</taxon>
    </lineage>
</organism>
<proteinExistence type="predicted"/>
<dbReference type="EMBL" id="ML737130">
    <property type="protein sequence ID" value="KAE8343148.1"/>
    <property type="molecule type" value="Genomic_DNA"/>
</dbReference>
<accession>A0A5N6YD63</accession>
<gene>
    <name evidence="1" type="ORF">BDV24DRAFT_33563</name>
</gene>
<evidence type="ECO:0000313" key="1">
    <source>
        <dbReference type="EMBL" id="KAE8343148.1"/>
    </source>
</evidence>
<dbReference type="AlphaFoldDB" id="A0A5N6YD63"/>
<reference evidence="1" key="1">
    <citation type="submission" date="2019-04" db="EMBL/GenBank/DDBJ databases">
        <title>Friends and foes A comparative genomics study of 23 Aspergillus species from section Flavi.</title>
        <authorList>
            <consortium name="DOE Joint Genome Institute"/>
            <person name="Kjaerbolling I."/>
            <person name="Vesth T."/>
            <person name="Frisvad J.C."/>
            <person name="Nybo J.L."/>
            <person name="Theobald S."/>
            <person name="Kildgaard S."/>
            <person name="Isbrandt T."/>
            <person name="Kuo A."/>
            <person name="Sato A."/>
            <person name="Lyhne E.K."/>
            <person name="Kogle M.E."/>
            <person name="Wiebenga A."/>
            <person name="Kun R.S."/>
            <person name="Lubbers R.J."/>
            <person name="Makela M.R."/>
            <person name="Barry K."/>
            <person name="Chovatia M."/>
            <person name="Clum A."/>
            <person name="Daum C."/>
            <person name="Haridas S."/>
            <person name="He G."/>
            <person name="LaButti K."/>
            <person name="Lipzen A."/>
            <person name="Mondo S."/>
            <person name="Riley R."/>
            <person name="Salamov A."/>
            <person name="Simmons B.A."/>
            <person name="Magnuson J.K."/>
            <person name="Henrissat B."/>
            <person name="Mortensen U.H."/>
            <person name="Larsen T.O."/>
            <person name="Devries R.P."/>
            <person name="Grigoriev I.V."/>
            <person name="Machida M."/>
            <person name="Baker S.E."/>
            <person name="Andersen M.R."/>
        </authorList>
    </citation>
    <scope>NUCLEOTIDE SEQUENCE</scope>
    <source>
        <strain evidence="1">CBS 117612</strain>
    </source>
</reference>
<protein>
    <submittedName>
        <fullName evidence="1">Uncharacterized protein</fullName>
    </submittedName>
</protein>
<sequence>MPPTGLTHLEMTTRASQNKSPMLCSTHFTSKSGSSVARNALKRLRVFTFMGLEQVIAQLCDAVLAFLRRQWMVQFSVSNFFCSSDQSPLRPHFTATGLPLFAAQVAELGLAVAPNHCVSIAAR</sequence>
<dbReference type="Proteomes" id="UP000325558">
    <property type="component" value="Unassembled WGS sequence"/>
</dbReference>
<dbReference type="OrthoDB" id="10300892at2759"/>